<reference evidence="1" key="1">
    <citation type="journal article" date="2023" name="Mol. Ecol. Resour.">
        <title>Chromosome-level genome assembly of a triploid poplar Populus alba 'Berolinensis'.</title>
        <authorList>
            <person name="Chen S."/>
            <person name="Yu Y."/>
            <person name="Wang X."/>
            <person name="Wang S."/>
            <person name="Zhang T."/>
            <person name="Zhou Y."/>
            <person name="He R."/>
            <person name="Meng N."/>
            <person name="Wang Y."/>
            <person name="Liu W."/>
            <person name="Liu Z."/>
            <person name="Liu J."/>
            <person name="Guo Q."/>
            <person name="Huang H."/>
            <person name="Sederoff R.R."/>
            <person name="Wang G."/>
            <person name="Qu G."/>
            <person name="Chen S."/>
        </authorList>
    </citation>
    <scope>NUCLEOTIDE SEQUENCE</scope>
    <source>
        <strain evidence="1">SC-2020</strain>
    </source>
</reference>
<accession>A0AAD6WC19</accession>
<dbReference type="Proteomes" id="UP001164929">
    <property type="component" value="Chromosome 2"/>
</dbReference>
<name>A0AAD6WC19_9ROSI</name>
<dbReference type="AlphaFoldDB" id="A0AAD6WC19"/>
<organism evidence="1 2">
    <name type="scientific">Populus alba x Populus x berolinensis</name>
    <dbReference type="NCBI Taxonomy" id="444605"/>
    <lineage>
        <taxon>Eukaryota</taxon>
        <taxon>Viridiplantae</taxon>
        <taxon>Streptophyta</taxon>
        <taxon>Embryophyta</taxon>
        <taxon>Tracheophyta</taxon>
        <taxon>Spermatophyta</taxon>
        <taxon>Magnoliopsida</taxon>
        <taxon>eudicotyledons</taxon>
        <taxon>Gunneridae</taxon>
        <taxon>Pentapetalae</taxon>
        <taxon>rosids</taxon>
        <taxon>fabids</taxon>
        <taxon>Malpighiales</taxon>
        <taxon>Salicaceae</taxon>
        <taxon>Saliceae</taxon>
        <taxon>Populus</taxon>
    </lineage>
</organism>
<proteinExistence type="predicted"/>
<comment type="caution">
    <text evidence="1">The sequence shown here is derived from an EMBL/GenBank/DDBJ whole genome shotgun (WGS) entry which is preliminary data.</text>
</comment>
<evidence type="ECO:0000313" key="1">
    <source>
        <dbReference type="EMBL" id="KAJ7007235.1"/>
    </source>
</evidence>
<evidence type="ECO:0000313" key="2">
    <source>
        <dbReference type="Proteomes" id="UP001164929"/>
    </source>
</evidence>
<keyword evidence="2" id="KW-1185">Reference proteome</keyword>
<sequence length="34" mass="3774">MVRSQVATQNLLVCCSPAKIRNSNSKGLKRIKTE</sequence>
<gene>
    <name evidence="1" type="ORF">NC653_006324</name>
</gene>
<dbReference type="EMBL" id="JAQIZT010000002">
    <property type="protein sequence ID" value="KAJ7007235.1"/>
    <property type="molecule type" value="Genomic_DNA"/>
</dbReference>
<protein>
    <submittedName>
        <fullName evidence="1">Uncharacterized protein</fullName>
    </submittedName>
</protein>